<feature type="domain" description="TraG P-loop" evidence="2">
    <location>
        <begin position="660"/>
        <end position="1030"/>
    </location>
</feature>
<feature type="compositionally biased region" description="Polar residues" evidence="1">
    <location>
        <begin position="470"/>
        <end position="516"/>
    </location>
</feature>
<sequence>MRFIMSNFADLMDVQAYDAATGSFICASGYIGHLWQTEPLAGVNADLESQIKGMLQLDLPDQSYLTFTLVADDNLLPYYEEYSRIRAQQQQVVDLAASTQARLEFFQNLQELSYDAQAPCNLRNYILIVGLKLHYKGSLTPEVLEDYMQYAAQTTSALHSIFGQVHKLNDREYLFFMRNLLLGKTYQESAQLDAKFHYYDPYKTLAQQLLSPSSEIIVHKNCLEIDGQLLQVFTPIEIPAEFACGQAISYLGDMFTGITPLTQKFFLTCSLFFVNQLAAKSVVETKKNYTIRQMTGPLARFVPRLKQTAEAFEVLISDLNAGDKLVKFSWTLVAWLPPEATYQDYQATSLQQKQELSSYLSYLAQNKADSHEQEKGKRYAKSWQQSLAENTTLDAKQMTTLAEAKSEAKSVDKSEYESKVTSQTETTNDDVEDLVVGHSKTADEEVDSSFMQEQVLAQALAATRSWLEQQENTAASSTQEQGALSQDQGTLTQEQTSSDQEQASLAQKQASSVSTARNDKSIPAVNLGQIPPADQQLLYQVKTSPATYKGGGEYSRPRYRAGTKLPQAQAFAVKVKSYFQTIGWLVDFENQVQVPVFLNALPLNQDKKARTFLQRERTMSTTQATVCLPLFAEWKASGSPVVPLISRTGQIMNVDLFASQTNFNCCIAAQSGSGKSFLVNEMVANLLATGAQCWIIDIGRSYKKLAQVYQGEFVEFSVDADININPFALVQNYSQDADMLFTLIQTMISPKDMLSEYQANAVKQMIKDLWDEHGTQMHIDLLAQALEAHEDTRLQDLAVQLFPFTSRGAYGVYFRPSGRNMINLLQDLEKQQQSTANKSRLVVLELEELSGRKDLQQLVLLQLIFAVNQQMISGQKQRQKVLFIDEAWDLLASKTISYFIETGYRRFRKYNGAVVTITQSLEDLYNTASGRAIAANSANYFLLAQKTETVKQLLSQYKLVLDAGSIRQITSLKTRKGHFSEIFFHTDYGSGVGRLIVSPQMQLLYSTNAVDIAALTRIQELYQCNLWNAIEILLLLRQELHKTRS</sequence>
<keyword evidence="4" id="KW-1185">Reference proteome</keyword>
<dbReference type="AlphaFoldDB" id="A0A3A1YHN3"/>
<feature type="region of interest" description="Disordered" evidence="1">
    <location>
        <begin position="405"/>
        <end position="434"/>
    </location>
</feature>
<dbReference type="InterPro" id="IPR053155">
    <property type="entry name" value="F-pilin_assembly_TraC"/>
</dbReference>
<evidence type="ECO:0000313" key="4">
    <source>
        <dbReference type="Proteomes" id="UP000265916"/>
    </source>
</evidence>
<organism evidence="3 4">
    <name type="scientific">Psittacicella hinzii</name>
    <dbReference type="NCBI Taxonomy" id="2028575"/>
    <lineage>
        <taxon>Bacteria</taxon>
        <taxon>Pseudomonadati</taxon>
        <taxon>Pseudomonadota</taxon>
        <taxon>Gammaproteobacteria</taxon>
        <taxon>Pasteurellales</taxon>
        <taxon>Psittacicellaceae</taxon>
        <taxon>Psittacicella</taxon>
    </lineage>
</organism>
<dbReference type="InterPro" id="IPR025955">
    <property type="entry name" value="TraC/Conjuga_ATPase"/>
</dbReference>
<evidence type="ECO:0000313" key="3">
    <source>
        <dbReference type="EMBL" id="RIY36749.1"/>
    </source>
</evidence>
<dbReference type="OrthoDB" id="5555485at2"/>
<dbReference type="PANTHER" id="PTHR38467">
    <property type="match status" value="1"/>
</dbReference>
<evidence type="ECO:0000256" key="1">
    <source>
        <dbReference type="SAM" id="MobiDB-lite"/>
    </source>
</evidence>
<dbReference type="InterPro" id="IPR043964">
    <property type="entry name" value="P-loop_TraG"/>
</dbReference>
<evidence type="ECO:0000259" key="2">
    <source>
        <dbReference type="Pfam" id="PF19044"/>
    </source>
</evidence>
<gene>
    <name evidence="3" type="ORF">CKF58_05735</name>
</gene>
<accession>A0A3A1YHN3</accession>
<dbReference type="CDD" id="cd01127">
    <property type="entry name" value="TrwB_TraG_TraD_VirD4"/>
    <property type="match status" value="1"/>
</dbReference>
<dbReference type="Proteomes" id="UP000265916">
    <property type="component" value="Unassembled WGS sequence"/>
</dbReference>
<feature type="region of interest" description="Disordered" evidence="1">
    <location>
        <begin position="470"/>
        <end position="527"/>
    </location>
</feature>
<dbReference type="Gene3D" id="3.40.50.300">
    <property type="entry name" value="P-loop containing nucleotide triphosphate hydrolases"/>
    <property type="match status" value="1"/>
</dbReference>
<protein>
    <recommendedName>
        <fullName evidence="2">TraG P-loop domain-containing protein</fullName>
    </recommendedName>
</protein>
<dbReference type="Pfam" id="PF19044">
    <property type="entry name" value="P-loop_TraG"/>
    <property type="match status" value="1"/>
</dbReference>
<proteinExistence type="predicted"/>
<dbReference type="PANTHER" id="PTHR38467:SF1">
    <property type="entry name" value="CONJUGATIVE TRANSFER: ASSEMBLY"/>
    <property type="match status" value="1"/>
</dbReference>
<dbReference type="Gene3D" id="1.10.8.730">
    <property type="match status" value="1"/>
</dbReference>
<name>A0A3A1YHN3_9GAMM</name>
<dbReference type="EMBL" id="NRJG01000103">
    <property type="protein sequence ID" value="RIY36749.1"/>
    <property type="molecule type" value="Genomic_DNA"/>
</dbReference>
<reference evidence="3 4" key="1">
    <citation type="submission" date="2017-08" db="EMBL/GenBank/DDBJ databases">
        <title>Reclassification of Bisgaard taxon 37 and 44.</title>
        <authorList>
            <person name="Christensen H."/>
        </authorList>
    </citation>
    <scope>NUCLEOTIDE SEQUENCE [LARGE SCALE GENOMIC DNA]</scope>
    <source>
        <strain evidence="3 4">111</strain>
    </source>
</reference>
<dbReference type="SUPFAM" id="SSF52540">
    <property type="entry name" value="P-loop containing nucleoside triphosphate hydrolases"/>
    <property type="match status" value="1"/>
</dbReference>
<comment type="caution">
    <text evidence="3">The sequence shown here is derived from an EMBL/GenBank/DDBJ whole genome shotgun (WGS) entry which is preliminary data.</text>
</comment>
<feature type="compositionally biased region" description="Basic and acidic residues" evidence="1">
    <location>
        <begin position="405"/>
        <end position="418"/>
    </location>
</feature>
<dbReference type="InterPro" id="IPR027417">
    <property type="entry name" value="P-loop_NTPase"/>
</dbReference>
<dbReference type="Pfam" id="PF11130">
    <property type="entry name" value="TraC_F_IV"/>
    <property type="match status" value="1"/>
</dbReference>